<dbReference type="AlphaFoldDB" id="A0A3D4V665"/>
<protein>
    <submittedName>
        <fullName evidence="5">SDR family NAD(P)-dependent oxidoreductase</fullName>
    </submittedName>
</protein>
<dbReference type="Proteomes" id="UP000264071">
    <property type="component" value="Unassembled WGS sequence"/>
</dbReference>
<dbReference type="GO" id="GO:0016491">
    <property type="term" value="F:oxidoreductase activity"/>
    <property type="evidence" value="ECO:0007669"/>
    <property type="project" value="UniProtKB-KW"/>
</dbReference>
<dbReference type="PRINTS" id="PR00081">
    <property type="entry name" value="GDHRDH"/>
</dbReference>
<name>A0A3D4V665_9BACT</name>
<dbReference type="InterPro" id="IPR036291">
    <property type="entry name" value="NAD(P)-bd_dom_sf"/>
</dbReference>
<dbReference type="PANTHER" id="PTHR44196">
    <property type="entry name" value="DEHYDROGENASE/REDUCTASE SDR FAMILY MEMBER 7B"/>
    <property type="match status" value="1"/>
</dbReference>
<dbReference type="Pfam" id="PF00106">
    <property type="entry name" value="adh_short"/>
    <property type="match status" value="1"/>
</dbReference>
<dbReference type="GO" id="GO:0016020">
    <property type="term" value="C:membrane"/>
    <property type="evidence" value="ECO:0007669"/>
    <property type="project" value="TreeGrafter"/>
</dbReference>
<evidence type="ECO:0000256" key="4">
    <source>
        <dbReference type="SAM" id="MobiDB-lite"/>
    </source>
</evidence>
<dbReference type="InterPro" id="IPR002347">
    <property type="entry name" value="SDR_fam"/>
</dbReference>
<comment type="caution">
    <text evidence="5">The sequence shown here is derived from an EMBL/GenBank/DDBJ whole genome shotgun (WGS) entry which is preliminary data.</text>
</comment>
<reference evidence="5 6" key="1">
    <citation type="journal article" date="2018" name="Nat. Biotechnol.">
        <title>A standardized bacterial taxonomy based on genome phylogeny substantially revises the tree of life.</title>
        <authorList>
            <person name="Parks D.H."/>
            <person name="Chuvochina M."/>
            <person name="Waite D.W."/>
            <person name="Rinke C."/>
            <person name="Skarshewski A."/>
            <person name="Chaumeil P.A."/>
            <person name="Hugenholtz P."/>
        </authorList>
    </citation>
    <scope>NUCLEOTIDE SEQUENCE [LARGE SCALE GENOMIC DNA]</scope>
    <source>
        <strain evidence="5">UBA8844</strain>
    </source>
</reference>
<dbReference type="PROSITE" id="PS00061">
    <property type="entry name" value="ADH_SHORT"/>
    <property type="match status" value="1"/>
</dbReference>
<evidence type="ECO:0000256" key="1">
    <source>
        <dbReference type="ARBA" id="ARBA00006484"/>
    </source>
</evidence>
<feature type="compositionally biased region" description="Low complexity" evidence="4">
    <location>
        <begin position="22"/>
        <end position="37"/>
    </location>
</feature>
<sequence>MMRRPAVSFCGSPTPRPASDRTPMSSTSPSFASTSAEAPLRGRRALVTGASRGIGRAVALTLGRAGATVHVLARTASSLEVVAGEILAAQGRAQVHPCDLTDGMAVIALLAEWEARGEVPDILVSNAGIFPLLPVQDTSPELFEQTLQANLGAPFRLVHALLPRMRAQGAGDIVTVGSVADRHIFGGNGAYSASKFGARALHEVLRAELVGTGVRCTLVSPAATDTPIWDPIDPDNTPGFPPRAAMLRPHDVADAVLWAITRPPHVNIDELRLSRS</sequence>
<evidence type="ECO:0000256" key="3">
    <source>
        <dbReference type="RuleBase" id="RU000363"/>
    </source>
</evidence>
<dbReference type="PANTHER" id="PTHR44196:SF1">
    <property type="entry name" value="DEHYDROGENASE_REDUCTASE SDR FAMILY MEMBER 7B"/>
    <property type="match status" value="1"/>
</dbReference>
<evidence type="ECO:0000256" key="2">
    <source>
        <dbReference type="ARBA" id="ARBA00023002"/>
    </source>
</evidence>
<gene>
    <name evidence="5" type="ORF">DGD08_05225</name>
</gene>
<evidence type="ECO:0000313" key="6">
    <source>
        <dbReference type="Proteomes" id="UP000264071"/>
    </source>
</evidence>
<dbReference type="EMBL" id="DPIY01000006">
    <property type="protein sequence ID" value="HCT56600.1"/>
    <property type="molecule type" value="Genomic_DNA"/>
</dbReference>
<feature type="region of interest" description="Disordered" evidence="4">
    <location>
        <begin position="1"/>
        <end position="37"/>
    </location>
</feature>
<proteinExistence type="inferred from homology"/>
<accession>A0A3D4V665</accession>
<dbReference type="SUPFAM" id="SSF51735">
    <property type="entry name" value="NAD(P)-binding Rossmann-fold domains"/>
    <property type="match status" value="1"/>
</dbReference>
<dbReference type="InterPro" id="IPR020904">
    <property type="entry name" value="Sc_DH/Rdtase_CS"/>
</dbReference>
<dbReference type="CDD" id="cd05233">
    <property type="entry name" value="SDR_c"/>
    <property type="match status" value="1"/>
</dbReference>
<dbReference type="Gene3D" id="3.40.50.720">
    <property type="entry name" value="NAD(P)-binding Rossmann-like Domain"/>
    <property type="match status" value="1"/>
</dbReference>
<evidence type="ECO:0000313" key="5">
    <source>
        <dbReference type="EMBL" id="HCT56600.1"/>
    </source>
</evidence>
<organism evidence="5 6">
    <name type="scientific">Gemmatimonas aurantiaca</name>
    <dbReference type="NCBI Taxonomy" id="173480"/>
    <lineage>
        <taxon>Bacteria</taxon>
        <taxon>Pseudomonadati</taxon>
        <taxon>Gemmatimonadota</taxon>
        <taxon>Gemmatimonadia</taxon>
        <taxon>Gemmatimonadales</taxon>
        <taxon>Gemmatimonadaceae</taxon>
        <taxon>Gemmatimonas</taxon>
    </lineage>
</organism>
<keyword evidence="2" id="KW-0560">Oxidoreductase</keyword>
<dbReference type="PRINTS" id="PR00080">
    <property type="entry name" value="SDRFAMILY"/>
</dbReference>
<comment type="similarity">
    <text evidence="1 3">Belongs to the short-chain dehydrogenases/reductases (SDR) family.</text>
</comment>